<comment type="subcellular location">
    <subcellularLocation>
        <location evidence="1">Cell membrane</location>
        <topology evidence="1">Lipid-anchor</topology>
    </subcellularLocation>
</comment>
<feature type="signal peptide" evidence="7">
    <location>
        <begin position="1"/>
        <end position="25"/>
    </location>
</feature>
<feature type="domain" description="ABC transporter substrate-binding protein PnrA-like" evidence="8">
    <location>
        <begin position="29"/>
        <end position="316"/>
    </location>
</feature>
<keyword evidence="6" id="KW-0449">Lipoprotein</keyword>
<evidence type="ECO:0000256" key="6">
    <source>
        <dbReference type="ARBA" id="ARBA00023288"/>
    </source>
</evidence>
<dbReference type="AlphaFoldDB" id="A0A1S2LCD2"/>
<dbReference type="InterPro" id="IPR050957">
    <property type="entry name" value="BMP_lipoprotein"/>
</dbReference>
<dbReference type="RefSeq" id="WP_071313916.1">
    <property type="nucleotide sequence ID" value="NZ_MLQQ01000040.1"/>
</dbReference>
<comment type="similarity">
    <text evidence="2">Belongs to the BMP lipoprotein family.</text>
</comment>
<evidence type="ECO:0000256" key="7">
    <source>
        <dbReference type="SAM" id="SignalP"/>
    </source>
</evidence>
<evidence type="ECO:0000313" key="10">
    <source>
        <dbReference type="Proteomes" id="UP000180098"/>
    </source>
</evidence>
<gene>
    <name evidence="9" type="ORF">BKP35_13640</name>
</gene>
<feature type="chain" id="PRO_5039032632" evidence="7">
    <location>
        <begin position="26"/>
        <end position="324"/>
    </location>
</feature>
<comment type="caution">
    <text evidence="9">The sequence shown here is derived from an EMBL/GenBank/DDBJ whole genome shotgun (WGS) entry which is preliminary data.</text>
</comment>
<evidence type="ECO:0000259" key="8">
    <source>
        <dbReference type="Pfam" id="PF02608"/>
    </source>
</evidence>
<keyword evidence="4 7" id="KW-0732">Signal</keyword>
<evidence type="ECO:0000313" key="9">
    <source>
        <dbReference type="EMBL" id="OIJ10152.1"/>
    </source>
</evidence>
<keyword evidence="5" id="KW-0472">Membrane</keyword>
<evidence type="ECO:0000256" key="1">
    <source>
        <dbReference type="ARBA" id="ARBA00004193"/>
    </source>
</evidence>
<dbReference type="Proteomes" id="UP000180098">
    <property type="component" value="Unassembled WGS sequence"/>
</dbReference>
<dbReference type="PANTHER" id="PTHR34296:SF2">
    <property type="entry name" value="ABC TRANSPORTER GUANOSINE-BINDING PROTEIN NUPN"/>
    <property type="match status" value="1"/>
</dbReference>
<dbReference type="InterPro" id="IPR028082">
    <property type="entry name" value="Peripla_BP_I"/>
</dbReference>
<dbReference type="Pfam" id="PF02608">
    <property type="entry name" value="Bmp"/>
    <property type="match status" value="1"/>
</dbReference>
<protein>
    <submittedName>
        <fullName evidence="9">BMP family ABC transporter substrate-binding protein</fullName>
    </submittedName>
</protein>
<proteinExistence type="inferred from homology"/>
<sequence>MKILRNSFILLILVFLVGCSTFTQTNSATKIGLLLPHNIDDQGWNSKGYRGLLNIHSSLNVDVFYKEEINTIEKTVATINEFHEAGVNLIFGHGQMYAPIFMDLKDEFPNTHFITFNSDVSGENITSLHFQGYAMGFFAGMLASEMSETKTVGVLAAFPSQPEVDGFVEGALFQNDKMDVKVDYVSSWVDIDRALELYHNMVNKNADVFYPAGDGFHVSIIEEVRKDGLFVIGFVGDHSDFGQATVLTSTIQHVDQLYEIAAKQFINGELPSGNIFYDFAEGVISLGPYSTEVNEEIQELIDQAIHTYIKTGKLPNEINNNDDL</sequence>
<evidence type="ECO:0000256" key="5">
    <source>
        <dbReference type="ARBA" id="ARBA00023136"/>
    </source>
</evidence>
<evidence type="ECO:0000256" key="4">
    <source>
        <dbReference type="ARBA" id="ARBA00022729"/>
    </source>
</evidence>
<dbReference type="PROSITE" id="PS51257">
    <property type="entry name" value="PROKAR_LIPOPROTEIN"/>
    <property type="match status" value="1"/>
</dbReference>
<dbReference type="Gene3D" id="3.40.50.2300">
    <property type="match status" value="2"/>
</dbReference>
<dbReference type="OrthoDB" id="2556857at2"/>
<accession>A0A1S2LCD2</accession>
<keyword evidence="10" id="KW-1185">Reference proteome</keyword>
<evidence type="ECO:0000256" key="3">
    <source>
        <dbReference type="ARBA" id="ARBA00022475"/>
    </source>
</evidence>
<evidence type="ECO:0000256" key="2">
    <source>
        <dbReference type="ARBA" id="ARBA00008610"/>
    </source>
</evidence>
<keyword evidence="3" id="KW-1003">Cell membrane</keyword>
<dbReference type="GO" id="GO:0005886">
    <property type="term" value="C:plasma membrane"/>
    <property type="evidence" value="ECO:0007669"/>
    <property type="project" value="UniProtKB-SubCell"/>
</dbReference>
<dbReference type="EMBL" id="MLQQ01000040">
    <property type="protein sequence ID" value="OIJ10152.1"/>
    <property type="molecule type" value="Genomic_DNA"/>
</dbReference>
<reference evidence="9 10" key="1">
    <citation type="submission" date="2016-10" db="EMBL/GenBank/DDBJ databases">
        <title>Draft genome sequences of four alkaliphilic bacteria belonging to the Anaerobacillus genus.</title>
        <authorList>
            <person name="Bassil N.M."/>
            <person name="Lloyd J.R."/>
        </authorList>
    </citation>
    <scope>NUCLEOTIDE SEQUENCE [LARGE SCALE GENOMIC DNA]</scope>
    <source>
        <strain evidence="9 10">DSM 15340</strain>
    </source>
</reference>
<organism evidence="9 10">
    <name type="scientific">Anaerobacillus arseniciselenatis</name>
    <dbReference type="NCBI Taxonomy" id="85682"/>
    <lineage>
        <taxon>Bacteria</taxon>
        <taxon>Bacillati</taxon>
        <taxon>Bacillota</taxon>
        <taxon>Bacilli</taxon>
        <taxon>Bacillales</taxon>
        <taxon>Bacillaceae</taxon>
        <taxon>Anaerobacillus</taxon>
    </lineage>
</organism>
<dbReference type="InterPro" id="IPR003760">
    <property type="entry name" value="PnrA-like"/>
</dbReference>
<name>A0A1S2LCD2_9BACI</name>
<dbReference type="SUPFAM" id="SSF53822">
    <property type="entry name" value="Periplasmic binding protein-like I"/>
    <property type="match status" value="1"/>
</dbReference>
<dbReference type="PANTHER" id="PTHR34296">
    <property type="entry name" value="TRANSCRIPTIONAL ACTIVATOR PROTEIN MED"/>
    <property type="match status" value="1"/>
</dbReference>